<dbReference type="AlphaFoldDB" id="A0A5B8RE09"/>
<name>A0A5B8RE09_9ZZZZ</name>
<sequence length="181" mass="19985">MPDAPPPRERMAPAADWLEPGPGEEEPVHRRWPWWLAAVVLLLAIAGQLTWFNRQALLGNPLVRDWAVAACEVAGCTVPLPRRPAAVRVDERALRASPNGDRLRFTAQIANTAPTPIEWPQMRLRLTALNGQILAERGFEATDYLDRTPPGTGMPPGETVDVSVEIDAPQPPAQGFEVFFR</sequence>
<dbReference type="Pfam" id="PF11906">
    <property type="entry name" value="DUF3426"/>
    <property type="match status" value="1"/>
</dbReference>
<protein>
    <recommendedName>
        <fullName evidence="3">DUF3426 domain-containing protein</fullName>
    </recommendedName>
</protein>
<dbReference type="InterPro" id="IPR021834">
    <property type="entry name" value="DUF3426"/>
</dbReference>
<evidence type="ECO:0008006" key="3">
    <source>
        <dbReference type="Google" id="ProtNLM"/>
    </source>
</evidence>
<evidence type="ECO:0000313" key="2">
    <source>
        <dbReference type="EMBL" id="QEA05724.1"/>
    </source>
</evidence>
<evidence type="ECO:0000256" key="1">
    <source>
        <dbReference type="SAM" id="MobiDB-lite"/>
    </source>
</evidence>
<feature type="compositionally biased region" description="Basic and acidic residues" evidence="1">
    <location>
        <begin position="1"/>
        <end position="11"/>
    </location>
</feature>
<gene>
    <name evidence="2" type="ORF">KBTEX_02048</name>
</gene>
<dbReference type="EMBL" id="MN079108">
    <property type="protein sequence ID" value="QEA05724.1"/>
    <property type="molecule type" value="Genomic_DNA"/>
</dbReference>
<organism evidence="2">
    <name type="scientific">uncultured organism</name>
    <dbReference type="NCBI Taxonomy" id="155900"/>
    <lineage>
        <taxon>unclassified sequences</taxon>
        <taxon>environmental samples</taxon>
    </lineage>
</organism>
<reference evidence="2" key="1">
    <citation type="submission" date="2019-06" db="EMBL/GenBank/DDBJ databases">
        <authorList>
            <person name="Murdoch R.W."/>
            <person name="Fathepure B."/>
        </authorList>
    </citation>
    <scope>NUCLEOTIDE SEQUENCE</scope>
</reference>
<accession>A0A5B8RE09</accession>
<feature type="region of interest" description="Disordered" evidence="1">
    <location>
        <begin position="1"/>
        <end position="24"/>
    </location>
</feature>
<proteinExistence type="predicted"/>